<evidence type="ECO:0000313" key="5">
    <source>
        <dbReference type="Proteomes" id="UP000823617"/>
    </source>
</evidence>
<dbReference type="SUPFAM" id="SSF51011">
    <property type="entry name" value="Glycosyl hydrolase domain"/>
    <property type="match status" value="1"/>
</dbReference>
<dbReference type="InterPro" id="IPR006047">
    <property type="entry name" value="GH13_cat_dom"/>
</dbReference>
<dbReference type="GO" id="GO:0005975">
    <property type="term" value="P:carbohydrate metabolic process"/>
    <property type="evidence" value="ECO:0007669"/>
    <property type="project" value="InterPro"/>
</dbReference>
<evidence type="ECO:0000313" key="4">
    <source>
        <dbReference type="EMBL" id="MBO8455037.1"/>
    </source>
</evidence>
<reference evidence="4" key="1">
    <citation type="submission" date="2020-10" db="EMBL/GenBank/DDBJ databases">
        <authorList>
            <person name="Gilroy R."/>
        </authorList>
    </citation>
    <scope>NUCLEOTIDE SEQUENCE</scope>
    <source>
        <strain evidence="4">B1-3475</strain>
    </source>
</reference>
<dbReference type="SUPFAM" id="SSF81296">
    <property type="entry name" value="E set domains"/>
    <property type="match status" value="1"/>
</dbReference>
<dbReference type="GO" id="GO:0016798">
    <property type="term" value="F:hydrolase activity, acting on glycosyl bonds"/>
    <property type="evidence" value="ECO:0007669"/>
    <property type="project" value="UniProtKB-KW"/>
</dbReference>
<dbReference type="Pfam" id="PF00128">
    <property type="entry name" value="Alpha-amylase"/>
    <property type="match status" value="1"/>
</dbReference>
<organism evidence="4 5">
    <name type="scientific">Candidatus Cryptobacteroides intestinigallinarum</name>
    <dbReference type="NCBI Taxonomy" id="2840767"/>
    <lineage>
        <taxon>Bacteria</taxon>
        <taxon>Pseudomonadati</taxon>
        <taxon>Bacteroidota</taxon>
        <taxon>Bacteroidia</taxon>
        <taxon>Bacteroidales</taxon>
        <taxon>Candidatus Cryptobacteroides</taxon>
    </lineage>
</organism>
<dbReference type="Pfam" id="PF09087">
    <property type="entry name" value="Cyc-maltodext_N"/>
    <property type="match status" value="1"/>
</dbReference>
<dbReference type="InterPro" id="IPR017853">
    <property type="entry name" value="GH"/>
</dbReference>
<dbReference type="InterPro" id="IPR015171">
    <property type="entry name" value="Cyc-maltodext_N"/>
</dbReference>
<protein>
    <submittedName>
        <fullName evidence="4">Glycoside hydrolase family 13 protein</fullName>
    </submittedName>
</protein>
<dbReference type="InterPro" id="IPR019492">
    <property type="entry name" value="Cyclo-malto-dextrinase_C"/>
</dbReference>
<dbReference type="Gene3D" id="2.60.40.1180">
    <property type="entry name" value="Golgi alpha-mannosidase II"/>
    <property type="match status" value="1"/>
</dbReference>
<dbReference type="Pfam" id="PF10438">
    <property type="entry name" value="Cyc-maltodext_C"/>
    <property type="match status" value="1"/>
</dbReference>
<dbReference type="AlphaFoldDB" id="A0A9D9HJL3"/>
<dbReference type="PANTHER" id="PTHR10357">
    <property type="entry name" value="ALPHA-AMYLASE FAMILY MEMBER"/>
    <property type="match status" value="1"/>
</dbReference>
<comment type="caution">
    <text evidence="4">The sequence shown here is derived from an EMBL/GenBank/DDBJ whole genome shotgun (WGS) entry which is preliminary data.</text>
</comment>
<dbReference type="PANTHER" id="PTHR10357:SF210">
    <property type="entry name" value="MALTODEXTRIN GLUCOSIDASE"/>
    <property type="match status" value="1"/>
</dbReference>
<dbReference type="InterPro" id="IPR013783">
    <property type="entry name" value="Ig-like_fold"/>
</dbReference>
<dbReference type="InterPro" id="IPR013780">
    <property type="entry name" value="Glyco_hydro_b"/>
</dbReference>
<evidence type="ECO:0000256" key="1">
    <source>
        <dbReference type="ARBA" id="ARBA00022801"/>
    </source>
</evidence>
<dbReference type="CDD" id="cd11340">
    <property type="entry name" value="AmyAc_bac_CMD_like_3"/>
    <property type="match status" value="1"/>
</dbReference>
<name>A0A9D9HJL3_9BACT</name>
<dbReference type="Gene3D" id="3.20.20.80">
    <property type="entry name" value="Glycosidases"/>
    <property type="match status" value="1"/>
</dbReference>
<evidence type="ECO:0000256" key="2">
    <source>
        <dbReference type="ARBA" id="ARBA00023295"/>
    </source>
</evidence>
<dbReference type="InterPro" id="IPR014756">
    <property type="entry name" value="Ig_E-set"/>
</dbReference>
<proteinExistence type="predicted"/>
<dbReference type="SUPFAM" id="SSF51445">
    <property type="entry name" value="(Trans)glycosidases"/>
    <property type="match status" value="1"/>
</dbReference>
<reference evidence="4" key="2">
    <citation type="journal article" date="2021" name="PeerJ">
        <title>Extensive microbial diversity within the chicken gut microbiome revealed by metagenomics and culture.</title>
        <authorList>
            <person name="Gilroy R."/>
            <person name="Ravi A."/>
            <person name="Getino M."/>
            <person name="Pursley I."/>
            <person name="Horton D.L."/>
            <person name="Alikhan N.F."/>
            <person name="Baker D."/>
            <person name="Gharbi K."/>
            <person name="Hall N."/>
            <person name="Watson M."/>
            <person name="Adriaenssens E.M."/>
            <person name="Foster-Nyarko E."/>
            <person name="Jarju S."/>
            <person name="Secka A."/>
            <person name="Antonio M."/>
            <person name="Oren A."/>
            <person name="Chaudhuri R.R."/>
            <person name="La Ragione R."/>
            <person name="Hildebrand F."/>
            <person name="Pallen M.J."/>
        </authorList>
    </citation>
    <scope>NUCLEOTIDE SEQUENCE</scope>
    <source>
        <strain evidence="4">B1-3475</strain>
    </source>
</reference>
<dbReference type="Proteomes" id="UP000823617">
    <property type="component" value="Unassembled WGS sequence"/>
</dbReference>
<sequence length="649" mass="73105">MAIAFAGLASCAGNTAFDPASVPDAAGQVDRVEPLSWWTGMKTPLQLMVHGEDISSYDVKIEAGQDDSGRPLAGRQGVKVASIHKADSPNYLFVDVEIDENAIPGTYWLVFEGKDSSFKYPYEIAARADGSARRKSFTTADMIYLIMPDRFADGDPSNDSTDDTAEKADRDAFFGRHGGDIKGIMDHLDYISDLGATAIWCTPLLLDDEPEGSYHGYACSDYYHIDPRFGSNALYRDFVSAAHGHGLKVIMDIVTNHCGTAHWWMKDLPFKDWIHVFPEYTGTNVCFSTNMDPNASQYDLNLQESGWFVPSMPDMNLDNPYVLQYFKQWAVWWIEYAGLDGFRVDTYPYNEKEPMSRWCAAVLEEYPDFNIVGECWTSSIPQLAYWQGGNPNKDGFDSHLPSIMDFPLQEAIWKGVPTDSQAWGEGMTKVYDCLSHDFVYHDLSKMMIFPGNHDTDRIGDVLRHNPDRHKIVMAMMATMRGIPQIFYGDEMMFVSKDRSQGHGGLRVDFPGGWQGDKLDLFTPEGRAAAKVSTDGQLVPESQLADLHDYTKKLFQWRKDKPVIHNGRTMHFLTRDNTYAYFRYDDTDAVFVYINNSRGKKHIPWSHYSEIASGLTDGRDVITGEAVAVSDSTVVGPRQVLIAEFKRPSK</sequence>
<accession>A0A9D9HJL3</accession>
<feature type="domain" description="Glycosyl hydrolase family 13 catalytic" evidence="3">
    <location>
        <begin position="145"/>
        <end position="530"/>
    </location>
</feature>
<dbReference type="Gene3D" id="2.60.40.10">
    <property type="entry name" value="Immunoglobulins"/>
    <property type="match status" value="1"/>
</dbReference>
<gene>
    <name evidence="4" type="ORF">IAC08_01360</name>
</gene>
<evidence type="ECO:0000259" key="3">
    <source>
        <dbReference type="SMART" id="SM00642"/>
    </source>
</evidence>
<dbReference type="SMART" id="SM00642">
    <property type="entry name" value="Aamy"/>
    <property type="match status" value="1"/>
</dbReference>
<keyword evidence="1 4" id="KW-0378">Hydrolase</keyword>
<keyword evidence="2" id="KW-0326">Glycosidase</keyword>
<dbReference type="EMBL" id="JADIMK010000010">
    <property type="protein sequence ID" value="MBO8455037.1"/>
    <property type="molecule type" value="Genomic_DNA"/>
</dbReference>